<organism evidence="3">
    <name type="scientific">Anisakis simplex</name>
    <name type="common">Herring worm</name>
    <dbReference type="NCBI Taxonomy" id="6269"/>
    <lineage>
        <taxon>Eukaryota</taxon>
        <taxon>Metazoa</taxon>
        <taxon>Ecdysozoa</taxon>
        <taxon>Nematoda</taxon>
        <taxon>Chromadorea</taxon>
        <taxon>Rhabditida</taxon>
        <taxon>Spirurina</taxon>
        <taxon>Ascaridomorpha</taxon>
        <taxon>Ascaridoidea</taxon>
        <taxon>Anisakidae</taxon>
        <taxon>Anisakis</taxon>
        <taxon>Anisakis simplex complex</taxon>
    </lineage>
</organism>
<dbReference type="GO" id="GO:0005794">
    <property type="term" value="C:Golgi apparatus"/>
    <property type="evidence" value="ECO:0007669"/>
    <property type="project" value="TreeGrafter"/>
</dbReference>
<keyword evidence="1" id="KW-1015">Disulfide bond</keyword>
<dbReference type="PANTHER" id="PTHR11675:SF43">
    <property type="entry name" value="POLYPEPTIDE N-ACETYLGALACTOSAMINYLTRANSFERASE 1"/>
    <property type="match status" value="1"/>
</dbReference>
<keyword evidence="2" id="KW-0812">Transmembrane</keyword>
<keyword evidence="2" id="KW-1133">Transmembrane helix</keyword>
<proteinExistence type="predicted"/>
<keyword evidence="2" id="KW-0472">Membrane</keyword>
<dbReference type="Gene3D" id="1.10.8.460">
    <property type="entry name" value="ppGaNTase-T1 linker domain-like"/>
    <property type="match status" value="1"/>
</dbReference>
<protein>
    <submittedName>
        <fullName evidence="3">PKD_channel domain-containing protein</fullName>
    </submittedName>
</protein>
<feature type="transmembrane region" description="Helical" evidence="2">
    <location>
        <begin position="6"/>
        <end position="23"/>
    </location>
</feature>
<reference evidence="3" key="1">
    <citation type="submission" date="2017-02" db="UniProtKB">
        <authorList>
            <consortium name="WormBaseParasite"/>
        </authorList>
    </citation>
    <scope>IDENTIFICATION</scope>
</reference>
<accession>A0A0M3JN57</accession>
<evidence type="ECO:0000256" key="2">
    <source>
        <dbReference type="SAM" id="Phobius"/>
    </source>
</evidence>
<dbReference type="AlphaFoldDB" id="A0A0M3JN57"/>
<dbReference type="PANTHER" id="PTHR11675">
    <property type="entry name" value="N-ACETYLGALACTOSAMINYLTRANSFERASE"/>
    <property type="match status" value="1"/>
</dbReference>
<sequence>LIRQNLIYITVLDIIIIIVIAIQDKFYESKPHMKGVDYGDISEMKELRERLHCKSFQWYLENIYPELLPNNYPSEESLKQPNAYWNSPVDKYHWKVLKGAPVTGLID</sequence>
<dbReference type="GO" id="GO:0004653">
    <property type="term" value="F:polypeptide N-acetylgalactosaminyltransferase activity"/>
    <property type="evidence" value="ECO:0007669"/>
    <property type="project" value="TreeGrafter"/>
</dbReference>
<dbReference type="WBParaSite" id="ASIM_0000909701-mRNA-1">
    <property type="protein sequence ID" value="ASIM_0000909701-mRNA-1"/>
    <property type="gene ID" value="ASIM_0000909701"/>
</dbReference>
<evidence type="ECO:0000313" key="3">
    <source>
        <dbReference type="WBParaSite" id="ASIM_0000909701-mRNA-1"/>
    </source>
</evidence>
<evidence type="ECO:0000256" key="1">
    <source>
        <dbReference type="ARBA" id="ARBA00023157"/>
    </source>
</evidence>
<dbReference type="GO" id="GO:0006493">
    <property type="term" value="P:protein O-linked glycosylation"/>
    <property type="evidence" value="ECO:0007669"/>
    <property type="project" value="TreeGrafter"/>
</dbReference>
<name>A0A0M3JN57_ANISI</name>